<evidence type="ECO:0000259" key="7">
    <source>
        <dbReference type="PROSITE" id="PS50850"/>
    </source>
</evidence>
<dbReference type="PANTHER" id="PTHR23513">
    <property type="entry name" value="INTEGRAL MEMBRANE EFFLUX PROTEIN-RELATED"/>
    <property type="match status" value="1"/>
</dbReference>
<feature type="transmembrane region" description="Helical" evidence="6">
    <location>
        <begin position="268"/>
        <end position="289"/>
    </location>
</feature>
<gene>
    <name evidence="8" type="ORF">Ade02nite_78930</name>
</gene>
<proteinExistence type="predicted"/>
<dbReference type="InterPro" id="IPR020846">
    <property type="entry name" value="MFS_dom"/>
</dbReference>
<dbReference type="PANTHER" id="PTHR23513:SF6">
    <property type="entry name" value="MAJOR FACILITATOR SUPERFAMILY ASSOCIATED DOMAIN-CONTAINING PROTEIN"/>
    <property type="match status" value="1"/>
</dbReference>
<dbReference type="Pfam" id="PF07690">
    <property type="entry name" value="MFS_1"/>
    <property type="match status" value="1"/>
</dbReference>
<feature type="transmembrane region" description="Helical" evidence="6">
    <location>
        <begin position="357"/>
        <end position="380"/>
    </location>
</feature>
<feature type="transmembrane region" description="Helical" evidence="6">
    <location>
        <begin position="318"/>
        <end position="337"/>
    </location>
</feature>
<sequence length="408" mass="40226">MWVAATADAAGTWLLVMAVPAHVYAVTGSPASTALALAVEAAPAVVIGPWAGALVDRWPRRRVLAGGNLVAAFGVCLLLLAATGDRVGFVYVALAVESAAVCFLRPALQATIAAVARSSEGRAALNSSLAVSHSVLRLCAPPAGTALVAAGWFGAVVVADAVSYLAAAAILAGLPIPTIARSASGAVSTPAPGTAPVSAVETGAGAATVSRDFSGEWRAGWRLVLRGRVLGGLLASSCLYWIANAGLTALLVPFAVHRLHASGEAVGYLVTGLGAGYLCGAAVSGAALVRFGPRGLIALCYAVVGACFLVIFTAESLLVAVVAIAVAGVPGSVANVATTHHVQGAAPPEARGRVSAVFMTSDAVAAVLGALAATAMVAAAGLPATLIGFSCLVPVAAAIALILLPRLG</sequence>
<feature type="transmembrane region" description="Helical" evidence="6">
    <location>
        <begin position="296"/>
        <end position="312"/>
    </location>
</feature>
<comment type="caution">
    <text evidence="8">The sequence shown here is derived from an EMBL/GenBank/DDBJ whole genome shotgun (WGS) entry which is preliminary data.</text>
</comment>
<evidence type="ECO:0000256" key="6">
    <source>
        <dbReference type="SAM" id="Phobius"/>
    </source>
</evidence>
<dbReference type="Proteomes" id="UP000609879">
    <property type="component" value="Unassembled WGS sequence"/>
</dbReference>
<evidence type="ECO:0000256" key="3">
    <source>
        <dbReference type="ARBA" id="ARBA00022692"/>
    </source>
</evidence>
<feature type="transmembrane region" description="Helical" evidence="6">
    <location>
        <begin position="229"/>
        <end position="256"/>
    </location>
</feature>
<organism evidence="8 9">
    <name type="scientific">Paractinoplanes deccanensis</name>
    <dbReference type="NCBI Taxonomy" id="113561"/>
    <lineage>
        <taxon>Bacteria</taxon>
        <taxon>Bacillati</taxon>
        <taxon>Actinomycetota</taxon>
        <taxon>Actinomycetes</taxon>
        <taxon>Micromonosporales</taxon>
        <taxon>Micromonosporaceae</taxon>
        <taxon>Paractinoplanes</taxon>
    </lineage>
</organism>
<accession>A0ABQ3YGZ0</accession>
<keyword evidence="2" id="KW-1003">Cell membrane</keyword>
<feature type="domain" description="Major facilitator superfamily (MFS) profile" evidence="7">
    <location>
        <begin position="224"/>
        <end position="408"/>
    </location>
</feature>
<name>A0ABQ3YGZ0_9ACTN</name>
<evidence type="ECO:0000256" key="5">
    <source>
        <dbReference type="ARBA" id="ARBA00023136"/>
    </source>
</evidence>
<feature type="transmembrane region" description="Helical" evidence="6">
    <location>
        <begin position="161"/>
        <end position="180"/>
    </location>
</feature>
<evidence type="ECO:0000256" key="1">
    <source>
        <dbReference type="ARBA" id="ARBA00004651"/>
    </source>
</evidence>
<keyword evidence="4 6" id="KW-1133">Transmembrane helix</keyword>
<keyword evidence="5 6" id="KW-0472">Membrane</keyword>
<evidence type="ECO:0000256" key="4">
    <source>
        <dbReference type="ARBA" id="ARBA00022989"/>
    </source>
</evidence>
<feature type="transmembrane region" description="Helical" evidence="6">
    <location>
        <begin position="62"/>
        <end position="82"/>
    </location>
</feature>
<dbReference type="InterPro" id="IPR036259">
    <property type="entry name" value="MFS_trans_sf"/>
</dbReference>
<dbReference type="CDD" id="cd06173">
    <property type="entry name" value="MFS_MefA_like"/>
    <property type="match status" value="1"/>
</dbReference>
<keyword evidence="3 6" id="KW-0812">Transmembrane</keyword>
<dbReference type="InterPro" id="IPR011701">
    <property type="entry name" value="MFS"/>
</dbReference>
<evidence type="ECO:0000313" key="9">
    <source>
        <dbReference type="Proteomes" id="UP000609879"/>
    </source>
</evidence>
<dbReference type="PROSITE" id="PS50850">
    <property type="entry name" value="MFS"/>
    <property type="match status" value="1"/>
</dbReference>
<dbReference type="EMBL" id="BOMI01000165">
    <property type="protein sequence ID" value="GID79252.1"/>
    <property type="molecule type" value="Genomic_DNA"/>
</dbReference>
<evidence type="ECO:0000256" key="2">
    <source>
        <dbReference type="ARBA" id="ARBA00022475"/>
    </source>
</evidence>
<dbReference type="Gene3D" id="1.20.1250.20">
    <property type="entry name" value="MFS general substrate transporter like domains"/>
    <property type="match status" value="2"/>
</dbReference>
<dbReference type="SUPFAM" id="SSF103473">
    <property type="entry name" value="MFS general substrate transporter"/>
    <property type="match status" value="1"/>
</dbReference>
<comment type="subcellular location">
    <subcellularLocation>
        <location evidence="1">Cell membrane</location>
        <topology evidence="1">Multi-pass membrane protein</topology>
    </subcellularLocation>
</comment>
<protein>
    <recommendedName>
        <fullName evidence="7">Major facilitator superfamily (MFS) profile domain-containing protein</fullName>
    </recommendedName>
</protein>
<evidence type="ECO:0000313" key="8">
    <source>
        <dbReference type="EMBL" id="GID79252.1"/>
    </source>
</evidence>
<keyword evidence="9" id="KW-1185">Reference proteome</keyword>
<feature type="transmembrane region" description="Helical" evidence="6">
    <location>
        <begin position="386"/>
        <end position="404"/>
    </location>
</feature>
<feature type="transmembrane region" description="Helical" evidence="6">
    <location>
        <begin position="35"/>
        <end position="55"/>
    </location>
</feature>
<reference evidence="8 9" key="1">
    <citation type="submission" date="2021-01" db="EMBL/GenBank/DDBJ databases">
        <title>Whole genome shotgun sequence of Actinoplanes deccanensis NBRC 13994.</title>
        <authorList>
            <person name="Komaki H."/>
            <person name="Tamura T."/>
        </authorList>
    </citation>
    <scope>NUCLEOTIDE SEQUENCE [LARGE SCALE GENOMIC DNA]</scope>
    <source>
        <strain evidence="8 9">NBRC 13994</strain>
    </source>
</reference>